<accession>A0ABR0JWZ8</accession>
<gene>
    <name evidence="2" type="ORF">LTR24_009560</name>
</gene>
<dbReference type="InterPro" id="IPR008271">
    <property type="entry name" value="Ser/Thr_kinase_AS"/>
</dbReference>
<evidence type="ECO:0000313" key="3">
    <source>
        <dbReference type="Proteomes" id="UP001345013"/>
    </source>
</evidence>
<dbReference type="PROSITE" id="PS00108">
    <property type="entry name" value="PROTEIN_KINASE_ST"/>
    <property type="match status" value="1"/>
</dbReference>
<comment type="caution">
    <text evidence="2">The sequence shown here is derived from an EMBL/GenBank/DDBJ whole genome shotgun (WGS) entry which is preliminary data.</text>
</comment>
<dbReference type="Pfam" id="PF00069">
    <property type="entry name" value="Pkinase"/>
    <property type="match status" value="1"/>
</dbReference>
<dbReference type="SMART" id="SM00220">
    <property type="entry name" value="S_TKc"/>
    <property type="match status" value="1"/>
</dbReference>
<dbReference type="PROSITE" id="PS50011">
    <property type="entry name" value="PROTEIN_KINASE_DOM"/>
    <property type="match status" value="1"/>
</dbReference>
<dbReference type="InterPro" id="IPR011009">
    <property type="entry name" value="Kinase-like_dom_sf"/>
</dbReference>
<protein>
    <recommendedName>
        <fullName evidence="1">Protein kinase domain-containing protein</fullName>
    </recommendedName>
</protein>
<dbReference type="Gene3D" id="1.10.510.10">
    <property type="entry name" value="Transferase(Phosphotransferase) domain 1"/>
    <property type="match status" value="1"/>
</dbReference>
<dbReference type="InterPro" id="IPR000719">
    <property type="entry name" value="Prot_kinase_dom"/>
</dbReference>
<evidence type="ECO:0000313" key="2">
    <source>
        <dbReference type="EMBL" id="KAK5077530.1"/>
    </source>
</evidence>
<feature type="domain" description="Protein kinase" evidence="1">
    <location>
        <begin position="91"/>
        <end position="419"/>
    </location>
</feature>
<dbReference type="SUPFAM" id="SSF56112">
    <property type="entry name" value="Protein kinase-like (PK-like)"/>
    <property type="match status" value="1"/>
</dbReference>
<organism evidence="2 3">
    <name type="scientific">Lithohypha guttulata</name>
    <dbReference type="NCBI Taxonomy" id="1690604"/>
    <lineage>
        <taxon>Eukaryota</taxon>
        <taxon>Fungi</taxon>
        <taxon>Dikarya</taxon>
        <taxon>Ascomycota</taxon>
        <taxon>Pezizomycotina</taxon>
        <taxon>Eurotiomycetes</taxon>
        <taxon>Chaetothyriomycetidae</taxon>
        <taxon>Chaetothyriales</taxon>
        <taxon>Trichomeriaceae</taxon>
        <taxon>Lithohypha</taxon>
    </lineage>
</organism>
<proteinExistence type="predicted"/>
<name>A0ABR0JWZ8_9EURO</name>
<reference evidence="2 3" key="1">
    <citation type="submission" date="2023-08" db="EMBL/GenBank/DDBJ databases">
        <title>Black Yeasts Isolated from many extreme environments.</title>
        <authorList>
            <person name="Coleine C."/>
            <person name="Stajich J.E."/>
            <person name="Selbmann L."/>
        </authorList>
    </citation>
    <scope>NUCLEOTIDE SEQUENCE [LARGE SCALE GENOMIC DNA]</scope>
    <source>
        <strain evidence="2 3">CCFEE 5885</strain>
    </source>
</reference>
<evidence type="ECO:0000259" key="1">
    <source>
        <dbReference type="PROSITE" id="PS50011"/>
    </source>
</evidence>
<dbReference type="Proteomes" id="UP001345013">
    <property type="component" value="Unassembled WGS sequence"/>
</dbReference>
<sequence length="419" mass="47709">MLRSFKNSRQIHGSHLRVTRKQWHTRSLFLLLLALLFGNGLLNSLRKRSDQAIKVLPNDFDALGLSAGFVQEHIRRPIPLVNADEFRNGPYQYERGLGAGKEGSVDLYTHRDSGENVVVKRYRHGPEISWTRVPPVVNQSIAPIPQQWPSEISSALAIEAICNLEDIRDRFVPLRAFFFGTLDPHRSPAWHLVMPMMSGGSVGKLAEDLRSERASNVHDLDMRFRPAFEGLLAMLARLHARGLCHDDVKPSNFLLHDNITQWSLSDYGQVRGVAHPYHSTRLWIEARQWTKCKLNDVRRALKLYMAFLRNACENSDQFDAEFYAGQTPWSRLYWEYFQSPVSAQFLIDLSRSHMPGSLPANPGPSGEPPGLVPLRIFAHPSTVRRLAIDWELSTMLLGHKQCTWSNLALFGWDIETVAT</sequence>
<dbReference type="EMBL" id="JAVRRG010000216">
    <property type="protein sequence ID" value="KAK5077530.1"/>
    <property type="molecule type" value="Genomic_DNA"/>
</dbReference>
<keyword evidence="3" id="KW-1185">Reference proteome</keyword>